<name>A0A183D8A6_9BILA</name>
<organism evidence="3">
    <name type="scientific">Gongylonema pulchrum</name>
    <dbReference type="NCBI Taxonomy" id="637853"/>
    <lineage>
        <taxon>Eukaryota</taxon>
        <taxon>Metazoa</taxon>
        <taxon>Ecdysozoa</taxon>
        <taxon>Nematoda</taxon>
        <taxon>Chromadorea</taxon>
        <taxon>Rhabditida</taxon>
        <taxon>Spirurina</taxon>
        <taxon>Spiruromorpha</taxon>
        <taxon>Spiruroidea</taxon>
        <taxon>Gongylonematidae</taxon>
        <taxon>Gongylonema</taxon>
    </lineage>
</organism>
<dbReference type="Proteomes" id="UP000271098">
    <property type="component" value="Unassembled WGS sequence"/>
</dbReference>
<reference evidence="1 2" key="2">
    <citation type="submission" date="2018-11" db="EMBL/GenBank/DDBJ databases">
        <authorList>
            <consortium name="Pathogen Informatics"/>
        </authorList>
    </citation>
    <scope>NUCLEOTIDE SEQUENCE [LARGE SCALE GENOMIC DNA]</scope>
</reference>
<evidence type="ECO:0000313" key="1">
    <source>
        <dbReference type="EMBL" id="VDK48264.1"/>
    </source>
</evidence>
<protein>
    <submittedName>
        <fullName evidence="1 3">Uncharacterized protein</fullName>
    </submittedName>
</protein>
<evidence type="ECO:0000313" key="2">
    <source>
        <dbReference type="Proteomes" id="UP000271098"/>
    </source>
</evidence>
<accession>A0A183D8A6</accession>
<proteinExistence type="predicted"/>
<dbReference type="AlphaFoldDB" id="A0A183D8A6"/>
<sequence length="74" mass="8185">MSQCITHKPREQAADAHAAELVAIQAVAEVVVASSLRYQVVTITDIVHFTAFIHILCNIYMRREAIASTVDLYA</sequence>
<reference evidence="3" key="1">
    <citation type="submission" date="2016-06" db="UniProtKB">
        <authorList>
            <consortium name="WormBaseParasite"/>
        </authorList>
    </citation>
    <scope>IDENTIFICATION</scope>
</reference>
<gene>
    <name evidence="1" type="ORF">GPUH_LOCUS4948</name>
</gene>
<evidence type="ECO:0000313" key="3">
    <source>
        <dbReference type="WBParaSite" id="GPUH_0000495401-mRNA-1"/>
    </source>
</evidence>
<keyword evidence="2" id="KW-1185">Reference proteome</keyword>
<dbReference type="WBParaSite" id="GPUH_0000495401-mRNA-1">
    <property type="protein sequence ID" value="GPUH_0000495401-mRNA-1"/>
    <property type="gene ID" value="GPUH_0000495401"/>
</dbReference>
<dbReference type="EMBL" id="UYRT01009891">
    <property type="protein sequence ID" value="VDK48264.1"/>
    <property type="molecule type" value="Genomic_DNA"/>
</dbReference>